<dbReference type="Pfam" id="PF04646">
    <property type="entry name" value="DUF604"/>
    <property type="match status" value="1"/>
</dbReference>
<keyword evidence="3" id="KW-1185">Reference proteome</keyword>
<protein>
    <recommendedName>
        <fullName evidence="4">Glycosyltransferase family 31 protein</fullName>
    </recommendedName>
</protein>
<sequence length="506" mass="56926">MLPTTPTAPTWGNQAYPRDFGKRVSTYQRRRHIKLACAGAGLFLLLCWAFIPHFSGVLLSLGGYRRPPSSLQLDLSHLANIDLTHKFTYSRRLIRVKKDRKARWKSLTQVNETLYQASQVQTLDASNLTNVVVSASPPITITVPWPEKHTRFTAKDSTASISIGVATSLRRLSESIDHWSHWLPNTGAYLHVLVPPDTHENTTVSEERLKELGIDANVTTSKLPYPHAYFSLLKHLYENRRKETRWIAVFDDDTFVPSLQDLVSHLNRNYDASSQKLVGALSDNTVQINTWGIITYGGGGIFISLPLAAYLTSPKVFDACMESGAGQGDRILTDCLYDWSEVRPIFDSSLHQMDVKGDPSGYFESGRKLLTIHHWKSPDNFFSVDMPRVAQITKACGAECMLMRFQFADGVVLSNGYSIAMYGENVTRINFDAVEMTWGGDRSQFIHHIGPLRNVVALEEKRSLRMIATSVIDGVGILQTYSDRDSEHDTPGSFVHEVLELMWLFD</sequence>
<evidence type="ECO:0000313" key="3">
    <source>
        <dbReference type="Proteomes" id="UP001629113"/>
    </source>
</evidence>
<dbReference type="Proteomes" id="UP001629113">
    <property type="component" value="Unassembled WGS sequence"/>
</dbReference>
<accession>A0ABR4PQG8</accession>
<dbReference type="PANTHER" id="PTHR10811">
    <property type="entry name" value="FRINGE-RELATED"/>
    <property type="match status" value="1"/>
</dbReference>
<dbReference type="EMBL" id="JBFCZG010000002">
    <property type="protein sequence ID" value="KAL3425531.1"/>
    <property type="molecule type" value="Genomic_DNA"/>
</dbReference>
<name>A0ABR4PQG8_9HELO</name>
<dbReference type="Gene3D" id="3.90.550.50">
    <property type="match status" value="1"/>
</dbReference>
<evidence type="ECO:0000313" key="2">
    <source>
        <dbReference type="EMBL" id="KAL3425531.1"/>
    </source>
</evidence>
<evidence type="ECO:0000256" key="1">
    <source>
        <dbReference type="SAM" id="Phobius"/>
    </source>
</evidence>
<proteinExistence type="predicted"/>
<keyword evidence="1" id="KW-0812">Transmembrane</keyword>
<keyword evidence="1" id="KW-0472">Membrane</keyword>
<comment type="caution">
    <text evidence="2">The sequence shown here is derived from an EMBL/GenBank/DDBJ whole genome shotgun (WGS) entry which is preliminary data.</text>
</comment>
<feature type="transmembrane region" description="Helical" evidence="1">
    <location>
        <begin position="32"/>
        <end position="51"/>
    </location>
</feature>
<evidence type="ECO:0008006" key="4">
    <source>
        <dbReference type="Google" id="ProtNLM"/>
    </source>
</evidence>
<dbReference type="InterPro" id="IPR006740">
    <property type="entry name" value="DUF604"/>
</dbReference>
<reference evidence="2 3" key="1">
    <citation type="submission" date="2024-06" db="EMBL/GenBank/DDBJ databases">
        <title>Complete genome of Phlyctema vagabunda strain 19-DSS-EL-015.</title>
        <authorList>
            <person name="Fiorenzani C."/>
        </authorList>
    </citation>
    <scope>NUCLEOTIDE SEQUENCE [LARGE SCALE GENOMIC DNA]</scope>
    <source>
        <strain evidence="2 3">19-DSS-EL-015</strain>
    </source>
</reference>
<organism evidence="2 3">
    <name type="scientific">Phlyctema vagabunda</name>
    <dbReference type="NCBI Taxonomy" id="108571"/>
    <lineage>
        <taxon>Eukaryota</taxon>
        <taxon>Fungi</taxon>
        <taxon>Dikarya</taxon>
        <taxon>Ascomycota</taxon>
        <taxon>Pezizomycotina</taxon>
        <taxon>Leotiomycetes</taxon>
        <taxon>Helotiales</taxon>
        <taxon>Dermateaceae</taxon>
        <taxon>Phlyctema</taxon>
    </lineage>
</organism>
<gene>
    <name evidence="2" type="ORF">PVAG01_02322</name>
</gene>
<keyword evidence="1" id="KW-1133">Transmembrane helix</keyword>